<accession>A0ABS9KXI6</accession>
<feature type="transmembrane region" description="Helical" evidence="1">
    <location>
        <begin position="6"/>
        <end position="27"/>
    </location>
</feature>
<dbReference type="RefSeq" id="WP_237875614.1">
    <property type="nucleotide sequence ID" value="NZ_JAKLTR010000017.1"/>
</dbReference>
<organism evidence="2 3">
    <name type="scientific">Terrimonas ginsenosidimutans</name>
    <dbReference type="NCBI Taxonomy" id="2908004"/>
    <lineage>
        <taxon>Bacteria</taxon>
        <taxon>Pseudomonadati</taxon>
        <taxon>Bacteroidota</taxon>
        <taxon>Chitinophagia</taxon>
        <taxon>Chitinophagales</taxon>
        <taxon>Chitinophagaceae</taxon>
        <taxon>Terrimonas</taxon>
    </lineage>
</organism>
<keyword evidence="1" id="KW-1133">Transmembrane helix</keyword>
<reference evidence="2" key="1">
    <citation type="submission" date="2022-01" db="EMBL/GenBank/DDBJ databases">
        <authorList>
            <person name="Jo J.-H."/>
            <person name="Im W.-T."/>
        </authorList>
    </citation>
    <scope>NUCLEOTIDE SEQUENCE</scope>
    <source>
        <strain evidence="2">NA20</strain>
    </source>
</reference>
<proteinExistence type="predicted"/>
<dbReference type="EMBL" id="JAKLTR010000017">
    <property type="protein sequence ID" value="MCG2617077.1"/>
    <property type="molecule type" value="Genomic_DNA"/>
</dbReference>
<keyword evidence="1" id="KW-0812">Transmembrane</keyword>
<evidence type="ECO:0000313" key="2">
    <source>
        <dbReference type="EMBL" id="MCG2617077.1"/>
    </source>
</evidence>
<sequence length="257" mass="29801">MPKPILRFPFLLNYSTLFLLLLMFIIIRCKKERSPVKEDNSISIHFSPSTISFDRVDSAVVILTKGASLIRRNMIRDNRLLKADLNDLEKGEWTTEIRIYARILNDNYQRRYDLTQNIGIVENGKGIRLSAATGLFNDQWKPRVIVATNDHSVVLTAALDPNDPYTDMVISNDKWDYVYVDRTALYKADNGEQRTDGGNWECDGDCYTDGNFQFEQHAFLGFSQRMANKNWLRSEVFGLVMNQQTGEELNLYYLFNR</sequence>
<dbReference type="Proteomes" id="UP001165367">
    <property type="component" value="Unassembled WGS sequence"/>
</dbReference>
<evidence type="ECO:0000313" key="3">
    <source>
        <dbReference type="Proteomes" id="UP001165367"/>
    </source>
</evidence>
<keyword evidence="1" id="KW-0472">Membrane</keyword>
<comment type="caution">
    <text evidence="2">The sequence shown here is derived from an EMBL/GenBank/DDBJ whole genome shotgun (WGS) entry which is preliminary data.</text>
</comment>
<gene>
    <name evidence="2" type="ORF">LZZ85_22465</name>
</gene>
<protein>
    <submittedName>
        <fullName evidence="2">Uncharacterized protein</fullName>
    </submittedName>
</protein>
<evidence type="ECO:0000256" key="1">
    <source>
        <dbReference type="SAM" id="Phobius"/>
    </source>
</evidence>
<keyword evidence="3" id="KW-1185">Reference proteome</keyword>
<name>A0ABS9KXI6_9BACT</name>